<keyword evidence="3" id="KW-0964">Secreted</keyword>
<proteinExistence type="inferred from homology"/>
<evidence type="ECO:0000256" key="4">
    <source>
        <dbReference type="ARBA" id="ARBA00023026"/>
    </source>
</evidence>
<feature type="chain" id="PRO_5003471708" evidence="5">
    <location>
        <begin position="18"/>
        <end position="246"/>
    </location>
</feature>
<evidence type="ECO:0000313" key="6">
    <source>
        <dbReference type="EMBL" id="EGZ24512.1"/>
    </source>
</evidence>
<feature type="signal peptide" evidence="5">
    <location>
        <begin position="1"/>
        <end position="17"/>
    </location>
</feature>
<dbReference type="Pfam" id="PF05630">
    <property type="entry name" value="NPP1"/>
    <property type="match status" value="1"/>
</dbReference>
<comment type="similarity">
    <text evidence="2">Belongs to the Necrosis inducing protein (NPP1) family.</text>
</comment>
<evidence type="ECO:0000256" key="1">
    <source>
        <dbReference type="ARBA" id="ARBA00004613"/>
    </source>
</evidence>
<evidence type="ECO:0000256" key="2">
    <source>
        <dbReference type="ARBA" id="ARBA00009520"/>
    </source>
</evidence>
<accession>G4YXM3</accession>
<keyword evidence="4" id="KW-0843">Virulence</keyword>
<keyword evidence="5" id="KW-0732">Signal</keyword>
<evidence type="ECO:0000313" key="7">
    <source>
        <dbReference type="Proteomes" id="UP000002640"/>
    </source>
</evidence>
<dbReference type="Proteomes" id="UP000002640">
    <property type="component" value="Unassembled WGS sequence"/>
</dbReference>
<dbReference type="GeneID" id="20655392"/>
<dbReference type="SMR" id="G4YXM3"/>
<sequence>MYVRALFALLATAVCTAKPIDYDKVVPFAQPQPVTISEKIAVRFNPTLDIDGGCYPYPAVNAAGEITGGLKPTMGKQGCLDPPAGSQVYGRATWHNDRYAIMFAWYFPKAFTRRKPSKRHDWANVVIWIDNPTVELPSVLQITVPDDLGRMVSGDSGQCFDGLKPTLKSTTPHFVLTLQFINTRTVTYCHAPGSSAPLNLIMWDQLTEAARNPLNTASFDGSQVPFNEPNFAAKLDEAAGKRPMAR</sequence>
<dbReference type="KEGG" id="psoj:PHYSODRAFT_481543"/>
<dbReference type="PIRSF" id="PIRSF029958">
    <property type="entry name" value="Necrosis-inducing_protein"/>
    <property type="match status" value="1"/>
</dbReference>
<dbReference type="AlphaFoldDB" id="G4YXM3"/>
<comment type="subcellular location">
    <subcellularLocation>
        <location evidence="1">Secreted</location>
    </subcellularLocation>
</comment>
<dbReference type="EMBL" id="JH159152">
    <property type="protein sequence ID" value="EGZ24512.1"/>
    <property type="molecule type" value="Genomic_DNA"/>
</dbReference>
<keyword evidence="7" id="KW-1185">Reference proteome</keyword>
<protein>
    <submittedName>
        <fullName evidence="6">Necrosis inducing-like protein NPP1 type</fullName>
    </submittedName>
</protein>
<dbReference type="InParanoid" id="G4YXM3"/>
<dbReference type="PANTHER" id="PTHR33657:SF8">
    <property type="entry name" value="DOMAIN PROTEIN, PUTATIVE (AFU_ORTHOLOGUE AFUA_5G00600)-RELATED"/>
    <property type="match status" value="1"/>
</dbReference>
<dbReference type="RefSeq" id="XP_009519800.1">
    <property type="nucleotide sequence ID" value="XM_009521505.1"/>
</dbReference>
<dbReference type="GO" id="GO:0005576">
    <property type="term" value="C:extracellular region"/>
    <property type="evidence" value="ECO:0007669"/>
    <property type="project" value="UniProtKB-SubCell"/>
</dbReference>
<evidence type="ECO:0000256" key="3">
    <source>
        <dbReference type="ARBA" id="ARBA00022525"/>
    </source>
</evidence>
<organism evidence="6 7">
    <name type="scientific">Phytophthora sojae (strain P6497)</name>
    <name type="common">Soybean stem and root rot agent</name>
    <name type="synonym">Phytophthora megasperma f. sp. glycines</name>
    <dbReference type="NCBI Taxonomy" id="1094619"/>
    <lineage>
        <taxon>Eukaryota</taxon>
        <taxon>Sar</taxon>
        <taxon>Stramenopiles</taxon>
        <taxon>Oomycota</taxon>
        <taxon>Peronosporomycetes</taxon>
        <taxon>Peronosporales</taxon>
        <taxon>Peronosporaceae</taxon>
        <taxon>Phytophthora</taxon>
    </lineage>
</organism>
<name>G4YXM3_PHYSP</name>
<dbReference type="PANTHER" id="PTHR33657">
    <property type="entry name" value="DOMAIN PROTEIN, PUTATIVE (AFU_ORTHOLOGUE AFUA_5G00600)-RELATED"/>
    <property type="match status" value="1"/>
</dbReference>
<evidence type="ECO:0000256" key="5">
    <source>
        <dbReference type="SAM" id="SignalP"/>
    </source>
</evidence>
<reference evidence="6 7" key="1">
    <citation type="journal article" date="2006" name="Science">
        <title>Phytophthora genome sequences uncover evolutionary origins and mechanisms of pathogenesis.</title>
        <authorList>
            <person name="Tyler B.M."/>
            <person name="Tripathy S."/>
            <person name="Zhang X."/>
            <person name="Dehal P."/>
            <person name="Jiang R.H."/>
            <person name="Aerts A."/>
            <person name="Arredondo F.D."/>
            <person name="Baxter L."/>
            <person name="Bensasson D."/>
            <person name="Beynon J.L."/>
            <person name="Chapman J."/>
            <person name="Damasceno C.M."/>
            <person name="Dorrance A.E."/>
            <person name="Dou D."/>
            <person name="Dickerman A.W."/>
            <person name="Dubchak I.L."/>
            <person name="Garbelotto M."/>
            <person name="Gijzen M."/>
            <person name="Gordon S.G."/>
            <person name="Govers F."/>
            <person name="Grunwald N.J."/>
            <person name="Huang W."/>
            <person name="Ivors K.L."/>
            <person name="Jones R.W."/>
            <person name="Kamoun S."/>
            <person name="Krampis K."/>
            <person name="Lamour K.H."/>
            <person name="Lee M.K."/>
            <person name="McDonald W.H."/>
            <person name="Medina M."/>
            <person name="Meijer H.J."/>
            <person name="Nordberg E.K."/>
            <person name="Maclean D.J."/>
            <person name="Ospina-Giraldo M.D."/>
            <person name="Morris P.F."/>
            <person name="Phuntumart V."/>
            <person name="Putnam N.H."/>
            <person name="Rash S."/>
            <person name="Rose J.K."/>
            <person name="Sakihama Y."/>
            <person name="Salamov A.A."/>
            <person name="Savidor A."/>
            <person name="Scheuring C.F."/>
            <person name="Smith B.M."/>
            <person name="Sobral B.W."/>
            <person name="Terry A."/>
            <person name="Torto-Alalibo T.A."/>
            <person name="Win J."/>
            <person name="Xu Z."/>
            <person name="Zhang H."/>
            <person name="Grigoriev I.V."/>
            <person name="Rokhsar D.S."/>
            <person name="Boore J.L."/>
        </authorList>
    </citation>
    <scope>NUCLEOTIDE SEQUENCE [LARGE SCALE GENOMIC DNA]</scope>
    <source>
        <strain evidence="6 7">P6497</strain>
    </source>
</reference>
<dbReference type="InterPro" id="IPR008701">
    <property type="entry name" value="NPP1"/>
</dbReference>
<gene>
    <name evidence="6" type="ORF">PHYSODRAFT_481543</name>
</gene>